<accession>A0A382ATA4</accession>
<dbReference type="AlphaFoldDB" id="A0A382ATA4"/>
<evidence type="ECO:0000313" key="1">
    <source>
        <dbReference type="EMBL" id="SVB04243.1"/>
    </source>
</evidence>
<reference evidence="1" key="1">
    <citation type="submission" date="2018-05" db="EMBL/GenBank/DDBJ databases">
        <authorList>
            <person name="Lanie J.A."/>
            <person name="Ng W.-L."/>
            <person name="Kazmierczak K.M."/>
            <person name="Andrzejewski T.M."/>
            <person name="Davidsen T.M."/>
            <person name="Wayne K.J."/>
            <person name="Tettelin H."/>
            <person name="Glass J.I."/>
            <person name="Rusch D."/>
            <person name="Podicherti R."/>
            <person name="Tsui H.-C.T."/>
            <person name="Winkler M.E."/>
        </authorList>
    </citation>
    <scope>NUCLEOTIDE SEQUENCE</scope>
</reference>
<name>A0A382ATA4_9ZZZZ</name>
<protein>
    <submittedName>
        <fullName evidence="1">Uncharacterized protein</fullName>
    </submittedName>
</protein>
<dbReference type="EMBL" id="UINC01026564">
    <property type="protein sequence ID" value="SVB04243.1"/>
    <property type="molecule type" value="Genomic_DNA"/>
</dbReference>
<gene>
    <name evidence="1" type="ORF">METZ01_LOCUS157097</name>
</gene>
<organism evidence="1">
    <name type="scientific">marine metagenome</name>
    <dbReference type="NCBI Taxonomy" id="408172"/>
    <lineage>
        <taxon>unclassified sequences</taxon>
        <taxon>metagenomes</taxon>
        <taxon>ecological metagenomes</taxon>
    </lineage>
</organism>
<feature type="non-terminal residue" evidence="1">
    <location>
        <position position="54"/>
    </location>
</feature>
<proteinExistence type="predicted"/>
<sequence>MTNAVQNPELTAAEQLTQVLRDRMTVEYGEGTNIGGLVRLSGGASRETWSFDAL</sequence>